<feature type="signal peptide" evidence="6">
    <location>
        <begin position="1"/>
        <end position="19"/>
    </location>
</feature>
<comment type="similarity">
    <text evidence="5">Belongs to the Omp25/RopB family.</text>
</comment>
<accession>A0A1M5MGV7</accession>
<sequence>MKRIVVSAALLASAVGAQAADLPAKAPFYKAPVAAQVYDWTGFYFGANAGVGLGRSLSQLIVPDGAIAIAERSRFGAAGAVGGGQIGYNWQFNNVVLGVEADLQGSGIEDNRTCGLYCQPTSPGVFARFDQKLDWFGTVRGRIGLASGPVLGYVTGGFAYGGVKTSINESLPGPGGQASAGISDTRTGWTLGGGVEAALGGNWTGKLEYLYADLGTESGALPFTVLPGQSISSDIREHIFRAGLNYRIGGRSYGASAPTANWTGLYIGGNGGFGTAIDKSSAPVSATAGGAPVFDEVFNLSPAGYLGGIQIGYNWQAANWVFGVETDIQGSTQKDHACQYICSTAPTESVTYDQRLPWFGTTRARLGYSVGSTLFYATGGLAYGGVQTDVVYALGHPTNVEFSHTSTGWTAGAGIESPFELFGLFGKNWTAKTEYLYVDLGSSSDSNALPGEYWKFETQVQEHIFRTGLNYHINNPVVARY</sequence>
<dbReference type="InterPro" id="IPR027385">
    <property type="entry name" value="Beta-barrel_OMP"/>
</dbReference>
<dbReference type="Gene3D" id="2.40.160.20">
    <property type="match status" value="2"/>
</dbReference>
<evidence type="ECO:0000313" key="9">
    <source>
        <dbReference type="Proteomes" id="UP000189796"/>
    </source>
</evidence>
<gene>
    <name evidence="8" type="ORF">SAMN05443248_2587</name>
</gene>
<reference evidence="8 9" key="1">
    <citation type="submission" date="2016-11" db="EMBL/GenBank/DDBJ databases">
        <authorList>
            <person name="Jaros S."/>
            <person name="Januszkiewicz K."/>
            <person name="Wedrychowicz H."/>
        </authorList>
    </citation>
    <scope>NUCLEOTIDE SEQUENCE [LARGE SCALE GENOMIC DNA]</scope>
    <source>
        <strain evidence="8 9">GAS138</strain>
    </source>
</reference>
<dbReference type="EMBL" id="LT670817">
    <property type="protein sequence ID" value="SHG76437.1"/>
    <property type="molecule type" value="Genomic_DNA"/>
</dbReference>
<keyword evidence="3" id="KW-0472">Membrane</keyword>
<dbReference type="Proteomes" id="UP000189796">
    <property type="component" value="Chromosome I"/>
</dbReference>
<keyword evidence="2 6" id="KW-0732">Signal</keyword>
<evidence type="ECO:0000256" key="6">
    <source>
        <dbReference type="SAM" id="SignalP"/>
    </source>
</evidence>
<dbReference type="PANTHER" id="PTHR34001">
    <property type="entry name" value="BLL7405 PROTEIN"/>
    <property type="match status" value="1"/>
</dbReference>
<evidence type="ECO:0000256" key="1">
    <source>
        <dbReference type="ARBA" id="ARBA00004442"/>
    </source>
</evidence>
<evidence type="ECO:0000256" key="3">
    <source>
        <dbReference type="ARBA" id="ARBA00023136"/>
    </source>
</evidence>
<dbReference type="OrthoDB" id="9815357at2"/>
<dbReference type="PANTHER" id="PTHR34001:SF3">
    <property type="entry name" value="BLL7405 PROTEIN"/>
    <property type="match status" value="1"/>
</dbReference>
<evidence type="ECO:0000256" key="4">
    <source>
        <dbReference type="ARBA" id="ARBA00023237"/>
    </source>
</evidence>
<evidence type="ECO:0000256" key="2">
    <source>
        <dbReference type="ARBA" id="ARBA00022729"/>
    </source>
</evidence>
<organism evidence="8 9">
    <name type="scientific">Bradyrhizobium erythrophlei</name>
    <dbReference type="NCBI Taxonomy" id="1437360"/>
    <lineage>
        <taxon>Bacteria</taxon>
        <taxon>Pseudomonadati</taxon>
        <taxon>Pseudomonadota</taxon>
        <taxon>Alphaproteobacteria</taxon>
        <taxon>Hyphomicrobiales</taxon>
        <taxon>Nitrobacteraceae</taxon>
        <taxon>Bradyrhizobium</taxon>
    </lineage>
</organism>
<proteinExistence type="inferred from homology"/>
<comment type="subcellular location">
    <subcellularLocation>
        <location evidence="1">Cell outer membrane</location>
    </subcellularLocation>
</comment>
<evidence type="ECO:0000313" key="8">
    <source>
        <dbReference type="EMBL" id="SHG76437.1"/>
    </source>
</evidence>
<evidence type="ECO:0000259" key="7">
    <source>
        <dbReference type="Pfam" id="PF13505"/>
    </source>
</evidence>
<dbReference type="Pfam" id="PF13505">
    <property type="entry name" value="OMP_b-brl"/>
    <property type="match status" value="2"/>
</dbReference>
<feature type="domain" description="Outer membrane protein beta-barrel" evidence="7">
    <location>
        <begin position="8"/>
        <end position="247"/>
    </location>
</feature>
<dbReference type="SUPFAM" id="SSF56925">
    <property type="entry name" value="OMPA-like"/>
    <property type="match status" value="2"/>
</dbReference>
<name>A0A1M5MGV7_9BRAD</name>
<dbReference type="RefSeq" id="WP_079601556.1">
    <property type="nucleotide sequence ID" value="NZ_LT670817.1"/>
</dbReference>
<dbReference type="InterPro" id="IPR011250">
    <property type="entry name" value="OMP/PagP_B-barrel"/>
</dbReference>
<dbReference type="AlphaFoldDB" id="A0A1M5MGV7"/>
<protein>
    <submittedName>
        <fullName evidence="8">Outer membrane immunogenic protein</fullName>
    </submittedName>
</protein>
<feature type="chain" id="PRO_5012454715" evidence="6">
    <location>
        <begin position="20"/>
        <end position="481"/>
    </location>
</feature>
<keyword evidence="4" id="KW-0998">Cell outer membrane</keyword>
<feature type="domain" description="Outer membrane protein beta-barrel" evidence="7">
    <location>
        <begin position="256"/>
        <end position="471"/>
    </location>
</feature>
<evidence type="ECO:0000256" key="5">
    <source>
        <dbReference type="ARBA" id="ARBA00038306"/>
    </source>
</evidence>
<dbReference type="GO" id="GO:0009279">
    <property type="term" value="C:cell outer membrane"/>
    <property type="evidence" value="ECO:0007669"/>
    <property type="project" value="UniProtKB-SubCell"/>
</dbReference>
<dbReference type="InterPro" id="IPR051692">
    <property type="entry name" value="OMP-like"/>
</dbReference>